<dbReference type="RefSeq" id="WP_154947931.1">
    <property type="nucleotide sequence ID" value="NZ_CABVHB010000093.1"/>
</dbReference>
<organism evidence="1 2">
    <name type="scientific">Pseudomonas fluorescens</name>
    <dbReference type="NCBI Taxonomy" id="294"/>
    <lineage>
        <taxon>Bacteria</taxon>
        <taxon>Pseudomonadati</taxon>
        <taxon>Pseudomonadota</taxon>
        <taxon>Gammaproteobacteria</taxon>
        <taxon>Pseudomonadales</taxon>
        <taxon>Pseudomonadaceae</taxon>
        <taxon>Pseudomonas</taxon>
    </lineage>
</organism>
<name>A0A5E6XVE6_PSEFL</name>
<accession>A0A5E6XVE6</accession>
<protein>
    <recommendedName>
        <fullName evidence="3">RHS repeat-associated core domain-containing protein</fullName>
    </recommendedName>
</protein>
<dbReference type="SUPFAM" id="SSF56399">
    <property type="entry name" value="ADP-ribosylation"/>
    <property type="match status" value="1"/>
</dbReference>
<evidence type="ECO:0000313" key="2">
    <source>
        <dbReference type="Proteomes" id="UP000344274"/>
    </source>
</evidence>
<evidence type="ECO:0008006" key="3">
    <source>
        <dbReference type="Google" id="ProtNLM"/>
    </source>
</evidence>
<dbReference type="NCBIfam" id="TIGR03696">
    <property type="entry name" value="Rhs_assc_core"/>
    <property type="match status" value="1"/>
</dbReference>
<dbReference type="InterPro" id="IPR022385">
    <property type="entry name" value="Rhs_assc_core"/>
</dbReference>
<dbReference type="Proteomes" id="UP000344274">
    <property type="component" value="Unassembled WGS sequence"/>
</dbReference>
<gene>
    <name evidence="1" type="ORF">PS673_05651</name>
</gene>
<reference evidence="1 2" key="1">
    <citation type="submission" date="2019-09" db="EMBL/GenBank/DDBJ databases">
        <authorList>
            <person name="Chandra G."/>
            <person name="Truman W A."/>
        </authorList>
    </citation>
    <scope>NUCLEOTIDE SEQUENCE [LARGE SCALE GENOMIC DNA]</scope>
    <source>
        <strain evidence="1">PS673</strain>
    </source>
</reference>
<dbReference type="EMBL" id="CABVHB010000093">
    <property type="protein sequence ID" value="VVN44735.1"/>
    <property type="molecule type" value="Genomic_DNA"/>
</dbReference>
<proteinExistence type="predicted"/>
<sequence length="357" mass="39746">MPSPGESLLCYFRYDPLDRLVGHSPADAPPLQRFYCKNRMATEIQGAMQHSIVQHGDLPLVQQQRQGDALDSTLLATDQQRSVLRTLRANQPLQPFAYSPYGHRYPENGLLCLLGFNGERPDPVTGYYLLGNGYRAFNPSLKRFNTPDSLSPFGEGGLNAYAYCLGDPVNQADPTGHAISIGWAFVRDNLKRIVRQFRPIPWTGTNGTMVLNETPALSRLMAKVEPMKSLPPPLSEVPTSNLSITLPRRAVTSSDEFSRVLSPDFRPSQPFEHPSPAMRIAMRNAAEPRLPTGIIPRAVVDAGRIREMSGYANMRGIGITSFPRATQLANQRRRTFEISRLRDQAMEGAPLRGNHPR</sequence>
<dbReference type="AlphaFoldDB" id="A0A5E6XVE6"/>
<evidence type="ECO:0000313" key="1">
    <source>
        <dbReference type="EMBL" id="VVN44735.1"/>
    </source>
</evidence>
<dbReference type="Gene3D" id="2.180.10.10">
    <property type="entry name" value="RHS repeat-associated core"/>
    <property type="match status" value="1"/>
</dbReference>